<evidence type="ECO:0000313" key="2">
    <source>
        <dbReference type="Proteomes" id="UP000784919"/>
    </source>
</evidence>
<evidence type="ECO:0000313" key="1">
    <source>
        <dbReference type="EMBL" id="KAG5964077.1"/>
    </source>
</evidence>
<name>A0A9P7MRB9_9HYPO</name>
<accession>A0A9P7MRB9</accession>
<dbReference type="Proteomes" id="UP000784919">
    <property type="component" value="Unassembled WGS sequence"/>
</dbReference>
<protein>
    <submittedName>
        <fullName evidence="1">Uncharacterized protein</fullName>
    </submittedName>
</protein>
<organism evidence="1 2">
    <name type="scientific">Claviceps arundinis</name>
    <dbReference type="NCBI Taxonomy" id="1623583"/>
    <lineage>
        <taxon>Eukaryota</taxon>
        <taxon>Fungi</taxon>
        <taxon>Dikarya</taxon>
        <taxon>Ascomycota</taxon>
        <taxon>Pezizomycotina</taxon>
        <taxon>Sordariomycetes</taxon>
        <taxon>Hypocreomycetidae</taxon>
        <taxon>Hypocreales</taxon>
        <taxon>Clavicipitaceae</taxon>
        <taxon>Claviceps</taxon>
    </lineage>
</organism>
<dbReference type="AlphaFoldDB" id="A0A9P7MRB9"/>
<gene>
    <name evidence="1" type="ORF">E4U56_002476</name>
</gene>
<comment type="caution">
    <text evidence="1">The sequence shown here is derived from an EMBL/GenBank/DDBJ whole genome shotgun (WGS) entry which is preliminary data.</text>
</comment>
<sequence>MKDILPQPNLGLVPVAKESKDLTVTPEHLGRCDTLATLPAAKGSARQMRDMDLFTAGVAAIIERTYELEKTFKALLEEGFAEMRTKLRVIDLNKSSRMQNGVVVDDDTPLDTLYNMRTGQLISDFPKNLRALDALPGE</sequence>
<dbReference type="OrthoDB" id="10298654at2759"/>
<proteinExistence type="predicted"/>
<dbReference type="EMBL" id="SRPS01000180">
    <property type="protein sequence ID" value="KAG5964077.1"/>
    <property type="molecule type" value="Genomic_DNA"/>
</dbReference>
<reference evidence="1" key="1">
    <citation type="journal article" date="2020" name="bioRxiv">
        <title>Whole genome comparisons of ergot fungi reveals the divergence and evolution of species within the genus Claviceps are the result of varying mechanisms driving genome evolution and host range expansion.</title>
        <authorList>
            <person name="Wyka S.A."/>
            <person name="Mondo S.J."/>
            <person name="Liu M."/>
            <person name="Dettman J."/>
            <person name="Nalam V."/>
            <person name="Broders K.D."/>
        </authorList>
    </citation>
    <scope>NUCLEOTIDE SEQUENCE</scope>
    <source>
        <strain evidence="1">CCC 1102</strain>
    </source>
</reference>